<comment type="caution">
    <text evidence="3">The sequence shown here is derived from an EMBL/GenBank/DDBJ whole genome shotgun (WGS) entry which is preliminary data.</text>
</comment>
<evidence type="ECO:0000256" key="2">
    <source>
        <dbReference type="SAM" id="SignalP"/>
    </source>
</evidence>
<protein>
    <submittedName>
        <fullName evidence="3">Uncharacterized protein</fullName>
    </submittedName>
</protein>
<keyword evidence="2" id="KW-0732">Signal</keyword>
<name>A0A328YVJ6_9BURK</name>
<feature type="chain" id="PRO_5016360376" evidence="2">
    <location>
        <begin position="27"/>
        <end position="148"/>
    </location>
</feature>
<feature type="region of interest" description="Disordered" evidence="1">
    <location>
        <begin position="128"/>
        <end position="148"/>
    </location>
</feature>
<feature type="signal peptide" evidence="2">
    <location>
        <begin position="1"/>
        <end position="26"/>
    </location>
</feature>
<dbReference type="Proteomes" id="UP000248856">
    <property type="component" value="Unassembled WGS sequence"/>
</dbReference>
<accession>A0A328YVJ6</accession>
<feature type="compositionally biased region" description="Pro residues" evidence="1">
    <location>
        <begin position="139"/>
        <end position="148"/>
    </location>
</feature>
<organism evidence="3 4">
    <name type="scientific">Paracidovorax anthurii</name>
    <dbReference type="NCBI Taxonomy" id="78229"/>
    <lineage>
        <taxon>Bacteria</taxon>
        <taxon>Pseudomonadati</taxon>
        <taxon>Pseudomonadota</taxon>
        <taxon>Betaproteobacteria</taxon>
        <taxon>Burkholderiales</taxon>
        <taxon>Comamonadaceae</taxon>
        <taxon>Paracidovorax</taxon>
    </lineage>
</organism>
<dbReference type="RefSeq" id="WP_111879083.1">
    <property type="nucleotide sequence ID" value="NZ_CBCSGC010000015.1"/>
</dbReference>
<dbReference type="AlphaFoldDB" id="A0A328YVJ6"/>
<evidence type="ECO:0000313" key="4">
    <source>
        <dbReference type="Proteomes" id="UP000248856"/>
    </source>
</evidence>
<evidence type="ECO:0000256" key="1">
    <source>
        <dbReference type="SAM" id="MobiDB-lite"/>
    </source>
</evidence>
<dbReference type="EMBL" id="QLTA01000034">
    <property type="protein sequence ID" value="RAR77830.1"/>
    <property type="molecule type" value="Genomic_DNA"/>
</dbReference>
<evidence type="ECO:0000313" key="3">
    <source>
        <dbReference type="EMBL" id="RAR77830.1"/>
    </source>
</evidence>
<dbReference type="OrthoDB" id="8911869at2"/>
<proteinExistence type="predicted"/>
<keyword evidence="4" id="KW-1185">Reference proteome</keyword>
<dbReference type="PROSITE" id="PS51257">
    <property type="entry name" value="PROKAR_LIPOPROTEIN"/>
    <property type="match status" value="1"/>
</dbReference>
<reference evidence="3 4" key="1">
    <citation type="submission" date="2018-06" db="EMBL/GenBank/DDBJ databases">
        <title>Genomic Encyclopedia of Archaeal and Bacterial Type Strains, Phase II (KMG-II): from individual species to whole genera.</title>
        <authorList>
            <person name="Goeker M."/>
        </authorList>
    </citation>
    <scope>NUCLEOTIDE SEQUENCE [LARGE SCALE GENOMIC DNA]</scope>
    <source>
        <strain evidence="3 4">CFPB 3232</strain>
    </source>
</reference>
<sequence>MTNRFTSAPRLLSTACLIAACAAAQAAPDGSAARERYQQDRQACLQGDTAQSRETCLREAGAALQAARAGQLAEQGAANADAYARNGVQRCDVFKEEQDRRACVARVNSGMTEGSVGGGGVLREAVTQVQLPQSQGQPAPAPASPMNQ</sequence>
<gene>
    <name evidence="3" type="ORF">AX018_103433</name>
</gene>